<proteinExistence type="predicted"/>
<dbReference type="Gene3D" id="1.10.10.10">
    <property type="entry name" value="Winged helix-like DNA-binding domain superfamily/Winged helix DNA-binding domain"/>
    <property type="match status" value="1"/>
</dbReference>
<dbReference type="InterPro" id="IPR014710">
    <property type="entry name" value="RmlC-like_jellyroll"/>
</dbReference>
<dbReference type="Pfam" id="PF00027">
    <property type="entry name" value="cNMP_binding"/>
    <property type="match status" value="1"/>
</dbReference>
<dbReference type="RefSeq" id="WP_290363825.1">
    <property type="nucleotide sequence ID" value="NZ_JAUFQU010000001.1"/>
</dbReference>
<dbReference type="Proteomes" id="UP001242368">
    <property type="component" value="Unassembled WGS sequence"/>
</dbReference>
<evidence type="ECO:0000259" key="5">
    <source>
        <dbReference type="PROSITE" id="PS51063"/>
    </source>
</evidence>
<protein>
    <submittedName>
        <fullName evidence="6">Crp/Fnr family transcriptional regulator</fullName>
    </submittedName>
</protein>
<dbReference type="InterPro" id="IPR036390">
    <property type="entry name" value="WH_DNA-bd_sf"/>
</dbReference>
<sequence length="239" mass="26915">MRIFAVELKLLGMSAKCEQCIVRELSSLKALNKDEIIHLSNCKDSYEVKKGETIFSEGDTMNGVYCIKEGTCKIVKMNSKGKSTILKFIKKGELLGQRSVLSEEVSNLSAVAVEDMKVCFIPKKELMTFFNENNKFSLEVTKDICHQLKEANEFSSNHTHRTVKERLAFTLLHLYELAGADTDGFLNIQLSREEIASTVGTATESCIRLLAELKKADLIELTGKRIKIVHHNELRKLAN</sequence>
<comment type="caution">
    <text evidence="6">The sequence shown here is derived from an EMBL/GenBank/DDBJ whole genome shotgun (WGS) entry which is preliminary data.</text>
</comment>
<reference evidence="7" key="1">
    <citation type="journal article" date="2019" name="Int. J. Syst. Evol. Microbiol.">
        <title>The Global Catalogue of Microorganisms (GCM) 10K type strain sequencing project: providing services to taxonomists for standard genome sequencing and annotation.</title>
        <authorList>
            <consortium name="The Broad Institute Genomics Platform"/>
            <consortium name="The Broad Institute Genome Sequencing Center for Infectious Disease"/>
            <person name="Wu L."/>
            <person name="Ma J."/>
        </authorList>
    </citation>
    <scope>NUCLEOTIDE SEQUENCE [LARGE SCALE GENOMIC DNA]</scope>
    <source>
        <strain evidence="7">CECT 7184</strain>
    </source>
</reference>
<dbReference type="Gene3D" id="2.60.120.10">
    <property type="entry name" value="Jelly Rolls"/>
    <property type="match status" value="1"/>
</dbReference>
<dbReference type="EMBL" id="JAUFQU010000001">
    <property type="protein sequence ID" value="MDN3707874.1"/>
    <property type="molecule type" value="Genomic_DNA"/>
</dbReference>
<dbReference type="InterPro" id="IPR018490">
    <property type="entry name" value="cNMP-bd_dom_sf"/>
</dbReference>
<dbReference type="SMART" id="SM00100">
    <property type="entry name" value="cNMP"/>
    <property type="match status" value="1"/>
</dbReference>
<keyword evidence="1" id="KW-0805">Transcription regulation</keyword>
<evidence type="ECO:0000256" key="2">
    <source>
        <dbReference type="ARBA" id="ARBA00023125"/>
    </source>
</evidence>
<dbReference type="CDD" id="cd00038">
    <property type="entry name" value="CAP_ED"/>
    <property type="match status" value="1"/>
</dbReference>
<dbReference type="SUPFAM" id="SSF51206">
    <property type="entry name" value="cAMP-binding domain-like"/>
    <property type="match status" value="1"/>
</dbReference>
<dbReference type="InterPro" id="IPR000595">
    <property type="entry name" value="cNMP-bd_dom"/>
</dbReference>
<dbReference type="InterPro" id="IPR012318">
    <property type="entry name" value="HTH_CRP"/>
</dbReference>
<organism evidence="6 7">
    <name type="scientific">Paenimyroides ceti</name>
    <dbReference type="NCBI Taxonomy" id="395087"/>
    <lineage>
        <taxon>Bacteria</taxon>
        <taxon>Pseudomonadati</taxon>
        <taxon>Bacteroidota</taxon>
        <taxon>Flavobacteriia</taxon>
        <taxon>Flavobacteriales</taxon>
        <taxon>Flavobacteriaceae</taxon>
        <taxon>Paenimyroides</taxon>
    </lineage>
</organism>
<dbReference type="PROSITE" id="PS50042">
    <property type="entry name" value="CNMP_BINDING_3"/>
    <property type="match status" value="1"/>
</dbReference>
<dbReference type="SUPFAM" id="SSF46785">
    <property type="entry name" value="Winged helix' DNA-binding domain"/>
    <property type="match status" value="1"/>
</dbReference>
<gene>
    <name evidence="6" type="ORF">QW060_12225</name>
</gene>
<dbReference type="PANTHER" id="PTHR24567:SF28">
    <property type="entry name" value="LISTERIOLYSIN REGULATORY PROTEIN"/>
    <property type="match status" value="1"/>
</dbReference>
<evidence type="ECO:0000313" key="6">
    <source>
        <dbReference type="EMBL" id="MDN3707874.1"/>
    </source>
</evidence>
<evidence type="ECO:0000256" key="1">
    <source>
        <dbReference type="ARBA" id="ARBA00023015"/>
    </source>
</evidence>
<feature type="domain" description="HTH crp-type" evidence="5">
    <location>
        <begin position="161"/>
        <end position="232"/>
    </location>
</feature>
<dbReference type="Pfam" id="PF13545">
    <property type="entry name" value="HTH_Crp_2"/>
    <property type="match status" value="1"/>
</dbReference>
<evidence type="ECO:0000313" key="7">
    <source>
        <dbReference type="Proteomes" id="UP001242368"/>
    </source>
</evidence>
<name>A0ABT8CY28_9FLAO</name>
<dbReference type="PROSITE" id="PS51063">
    <property type="entry name" value="HTH_CRP_2"/>
    <property type="match status" value="1"/>
</dbReference>
<accession>A0ABT8CY28</accession>
<keyword evidence="2" id="KW-0238">DNA-binding</keyword>
<evidence type="ECO:0000256" key="3">
    <source>
        <dbReference type="ARBA" id="ARBA00023163"/>
    </source>
</evidence>
<evidence type="ECO:0000259" key="4">
    <source>
        <dbReference type="PROSITE" id="PS50042"/>
    </source>
</evidence>
<keyword evidence="7" id="KW-1185">Reference proteome</keyword>
<feature type="domain" description="Cyclic nucleotide-binding" evidence="4">
    <location>
        <begin position="27"/>
        <end position="130"/>
    </location>
</feature>
<keyword evidence="3" id="KW-0804">Transcription</keyword>
<dbReference type="SMART" id="SM00419">
    <property type="entry name" value="HTH_CRP"/>
    <property type="match status" value="1"/>
</dbReference>
<dbReference type="InterPro" id="IPR050397">
    <property type="entry name" value="Env_Response_Regulators"/>
</dbReference>
<dbReference type="InterPro" id="IPR036388">
    <property type="entry name" value="WH-like_DNA-bd_sf"/>
</dbReference>
<dbReference type="PANTHER" id="PTHR24567">
    <property type="entry name" value="CRP FAMILY TRANSCRIPTIONAL REGULATORY PROTEIN"/>
    <property type="match status" value="1"/>
</dbReference>